<dbReference type="InterPro" id="IPR029016">
    <property type="entry name" value="GAF-like_dom_sf"/>
</dbReference>
<dbReference type="GO" id="GO:0052621">
    <property type="term" value="F:diguanylate cyclase activity"/>
    <property type="evidence" value="ECO:0007669"/>
    <property type="project" value="UniProtKB-EC"/>
</dbReference>
<dbReference type="CDD" id="cd01949">
    <property type="entry name" value="GGDEF"/>
    <property type="match status" value="1"/>
</dbReference>
<dbReference type="InterPro" id="IPR029787">
    <property type="entry name" value="Nucleotide_cyclase"/>
</dbReference>
<dbReference type="EC" id="2.7.7.65" evidence="2"/>
<dbReference type="RefSeq" id="WP_214834779.1">
    <property type="nucleotide sequence ID" value="NZ_CP183077.1"/>
</dbReference>
<comment type="caution">
    <text evidence="2">The sequence shown here is derived from an EMBL/GenBank/DDBJ whole genome shotgun (WGS) entry which is preliminary data.</text>
</comment>
<dbReference type="PANTHER" id="PTHR46663:SF2">
    <property type="entry name" value="GGDEF DOMAIN-CONTAINING PROTEIN"/>
    <property type="match status" value="1"/>
</dbReference>
<dbReference type="InterPro" id="IPR052163">
    <property type="entry name" value="DGC-Regulatory_Protein"/>
</dbReference>
<proteinExistence type="predicted"/>
<dbReference type="SMART" id="SM00267">
    <property type="entry name" value="GGDEF"/>
    <property type="match status" value="1"/>
</dbReference>
<evidence type="ECO:0000313" key="2">
    <source>
        <dbReference type="EMBL" id="MDL5375541.1"/>
    </source>
</evidence>
<gene>
    <name evidence="2" type="ORF">QR695_00830</name>
</gene>
<keyword evidence="2" id="KW-0548">Nucleotidyltransferase</keyword>
<protein>
    <submittedName>
        <fullName evidence="2">Sensor domain-containing diguanylate cyclase</fullName>
        <ecNumber evidence="2">2.7.7.65</ecNumber>
    </submittedName>
</protein>
<dbReference type="PANTHER" id="PTHR46663">
    <property type="entry name" value="DIGUANYLATE CYCLASE DGCT-RELATED"/>
    <property type="match status" value="1"/>
</dbReference>
<dbReference type="InterPro" id="IPR000160">
    <property type="entry name" value="GGDEF_dom"/>
</dbReference>
<dbReference type="EMBL" id="JASWER010000001">
    <property type="protein sequence ID" value="MDL5375541.1"/>
    <property type="molecule type" value="Genomic_DNA"/>
</dbReference>
<reference evidence="2 3" key="1">
    <citation type="submission" date="2023-06" db="EMBL/GenBank/DDBJ databases">
        <title>Influencing factors and mechanism of Cr(VI) reduction by facultative anaerobic Exiguobacterium sp. PY14.</title>
        <authorList>
            <person name="Zou L."/>
        </authorList>
    </citation>
    <scope>NUCLEOTIDE SEQUENCE [LARGE SCALE GENOMIC DNA]</scope>
    <source>
        <strain evidence="2 3">PY14</strain>
    </source>
</reference>
<evidence type="ECO:0000259" key="1">
    <source>
        <dbReference type="PROSITE" id="PS50887"/>
    </source>
</evidence>
<sequence length="314" mass="36201">MNTQFEELKMYESFDELANDVLDLANEILPEQMFYLTAFTDSQQVILKLSNQKSSIQITENMVVDLSTSVCNRIDFENNQPLRYEDIKRDCDVEEVERLLDDVNIRSYLGIPISLTNGEKFGTLCAVNDEASVLDPRSIALLQRIVKLFSYYLELERFVWRDMLTELYNRRYLTKYFEDDSNTHGALFFLDLDGFKSVNDRYGHDIGDTVLQEVAARLQTIVNEQGDAFAVRLGGDEFVLHFSQAAGRDEWGHIATQIIDELSRWDEGYQVSTSIGIVTYIRDKRTTLVTLLKQADEALYQAKSAGKRTFKFVH</sequence>
<evidence type="ECO:0000313" key="3">
    <source>
        <dbReference type="Proteomes" id="UP001230807"/>
    </source>
</evidence>
<accession>A0ABT7MLD3</accession>
<dbReference type="NCBIfam" id="TIGR00254">
    <property type="entry name" value="GGDEF"/>
    <property type="match status" value="1"/>
</dbReference>
<feature type="domain" description="GGDEF" evidence="1">
    <location>
        <begin position="183"/>
        <end position="314"/>
    </location>
</feature>
<organism evidence="2 3">
    <name type="scientific">Exiguobacterium mexicanum</name>
    <dbReference type="NCBI Taxonomy" id="340146"/>
    <lineage>
        <taxon>Bacteria</taxon>
        <taxon>Bacillati</taxon>
        <taxon>Bacillota</taxon>
        <taxon>Bacilli</taxon>
        <taxon>Bacillales</taxon>
        <taxon>Bacillales Family XII. Incertae Sedis</taxon>
        <taxon>Exiguobacterium</taxon>
    </lineage>
</organism>
<keyword evidence="3" id="KW-1185">Reference proteome</keyword>
<dbReference type="Gene3D" id="3.30.450.40">
    <property type="match status" value="1"/>
</dbReference>
<dbReference type="PROSITE" id="PS50887">
    <property type="entry name" value="GGDEF"/>
    <property type="match status" value="1"/>
</dbReference>
<dbReference type="SUPFAM" id="SSF55073">
    <property type="entry name" value="Nucleotide cyclase"/>
    <property type="match status" value="1"/>
</dbReference>
<dbReference type="Pfam" id="PF00990">
    <property type="entry name" value="GGDEF"/>
    <property type="match status" value="1"/>
</dbReference>
<dbReference type="SUPFAM" id="SSF55781">
    <property type="entry name" value="GAF domain-like"/>
    <property type="match status" value="1"/>
</dbReference>
<name>A0ABT7MLD3_9BACL</name>
<dbReference type="InterPro" id="IPR003018">
    <property type="entry name" value="GAF"/>
</dbReference>
<dbReference type="Proteomes" id="UP001230807">
    <property type="component" value="Unassembled WGS sequence"/>
</dbReference>
<keyword evidence="2" id="KW-0808">Transferase</keyword>
<dbReference type="Pfam" id="PF13185">
    <property type="entry name" value="GAF_2"/>
    <property type="match status" value="1"/>
</dbReference>
<dbReference type="InterPro" id="IPR043128">
    <property type="entry name" value="Rev_trsase/Diguanyl_cyclase"/>
</dbReference>
<dbReference type="Gene3D" id="3.30.70.270">
    <property type="match status" value="1"/>
</dbReference>